<dbReference type="PANTHER" id="PTHR30329:SF21">
    <property type="entry name" value="LIPOPROTEIN YIAD-RELATED"/>
    <property type="match status" value="1"/>
</dbReference>
<dbReference type="InterPro" id="IPR050330">
    <property type="entry name" value="Bact_OuterMem_StrucFunc"/>
</dbReference>
<evidence type="ECO:0000256" key="2">
    <source>
        <dbReference type="ARBA" id="ARBA00023136"/>
    </source>
</evidence>
<dbReference type="Pfam" id="PF00691">
    <property type="entry name" value="OmpA"/>
    <property type="match status" value="1"/>
</dbReference>
<reference evidence="7" key="1">
    <citation type="submission" date="2022-06" db="EMBL/GenBank/DDBJ databases">
        <title>Genomic Encyclopedia of Archaeal and Bacterial Type Strains, Phase II (KMG-II): from individual species to whole genera.</title>
        <authorList>
            <person name="Goeker M."/>
        </authorList>
    </citation>
    <scope>NUCLEOTIDE SEQUENCE</scope>
    <source>
        <strain evidence="7">DSM 26652</strain>
    </source>
</reference>
<dbReference type="InterPro" id="IPR036737">
    <property type="entry name" value="OmpA-like_sf"/>
</dbReference>
<dbReference type="AlphaFoldDB" id="A0A9X2G1I5"/>
<evidence type="ECO:0000313" key="7">
    <source>
        <dbReference type="EMBL" id="MCP2264185.1"/>
    </source>
</evidence>
<organism evidence="7 8">
    <name type="scientific">Promicromonospora thailandica</name>
    <dbReference type="NCBI Taxonomy" id="765201"/>
    <lineage>
        <taxon>Bacteria</taxon>
        <taxon>Bacillati</taxon>
        <taxon>Actinomycetota</taxon>
        <taxon>Actinomycetes</taxon>
        <taxon>Micrococcales</taxon>
        <taxon>Promicromonosporaceae</taxon>
        <taxon>Promicromonospora</taxon>
    </lineage>
</organism>
<keyword evidence="3" id="KW-0998">Cell outer membrane</keyword>
<keyword evidence="2 4" id="KW-0472">Membrane</keyword>
<evidence type="ECO:0000313" key="8">
    <source>
        <dbReference type="Proteomes" id="UP001139493"/>
    </source>
</evidence>
<dbReference type="InterPro" id="IPR006664">
    <property type="entry name" value="OMP_bac"/>
</dbReference>
<dbReference type="RefSeq" id="WP_253834324.1">
    <property type="nucleotide sequence ID" value="NZ_JAMTCS010000004.1"/>
</dbReference>
<dbReference type="PANTHER" id="PTHR30329">
    <property type="entry name" value="STATOR ELEMENT OF FLAGELLAR MOTOR COMPLEX"/>
    <property type="match status" value="1"/>
</dbReference>
<dbReference type="Gene3D" id="3.30.1330.60">
    <property type="entry name" value="OmpA-like domain"/>
    <property type="match status" value="1"/>
</dbReference>
<accession>A0A9X2G1I5</accession>
<dbReference type="PROSITE" id="PS51123">
    <property type="entry name" value="OMPA_2"/>
    <property type="match status" value="1"/>
</dbReference>
<sequence length="290" mass="30586">MNLRVVLPPVIAVALGLGAISAVQNTGFREHIEDTLTASSQEALAAAGLDGVRVDVTGRDADVTAGSDGDALAAADVVSGVTGIRTAVAYGPSGLVEADGGAGASDESLSAEDEAEATAEPEPTADAEPTGEPEDSRSGDTTDAEETAADGETDATEPPSDDEPKRKPTRTERKAAQEDLVEIPNITFVTDSARLTKDGRRVVREAAEVLEEHPEVEVRIEGHTDSLGTEKHNQRLSERRAQAVLDRLVELGVDPDRLTSKGYGESEPLVVPTTYADLEKNRRVEFLVRP</sequence>
<dbReference type="InterPro" id="IPR006665">
    <property type="entry name" value="OmpA-like"/>
</dbReference>
<evidence type="ECO:0000256" key="5">
    <source>
        <dbReference type="SAM" id="MobiDB-lite"/>
    </source>
</evidence>
<gene>
    <name evidence="7" type="ORF">APR03_001521</name>
</gene>
<evidence type="ECO:0000256" key="3">
    <source>
        <dbReference type="ARBA" id="ARBA00023237"/>
    </source>
</evidence>
<protein>
    <submittedName>
        <fullName evidence="7">OmpA-OmpF porin, OOP family</fullName>
    </submittedName>
</protein>
<keyword evidence="8" id="KW-1185">Reference proteome</keyword>
<dbReference type="CDD" id="cd07185">
    <property type="entry name" value="OmpA_C-like"/>
    <property type="match status" value="1"/>
</dbReference>
<evidence type="ECO:0000256" key="4">
    <source>
        <dbReference type="PROSITE-ProRule" id="PRU00473"/>
    </source>
</evidence>
<feature type="compositionally biased region" description="Basic and acidic residues" evidence="5">
    <location>
        <begin position="162"/>
        <end position="177"/>
    </location>
</feature>
<evidence type="ECO:0000256" key="1">
    <source>
        <dbReference type="ARBA" id="ARBA00004442"/>
    </source>
</evidence>
<name>A0A9X2G1I5_9MICO</name>
<dbReference type="Proteomes" id="UP001139493">
    <property type="component" value="Unassembled WGS sequence"/>
</dbReference>
<feature type="compositionally biased region" description="Acidic residues" evidence="5">
    <location>
        <begin position="109"/>
        <end position="133"/>
    </location>
</feature>
<feature type="compositionally biased region" description="Acidic residues" evidence="5">
    <location>
        <begin position="142"/>
        <end position="161"/>
    </location>
</feature>
<comment type="caution">
    <text evidence="7">The sequence shown here is derived from an EMBL/GenBank/DDBJ whole genome shotgun (WGS) entry which is preliminary data.</text>
</comment>
<dbReference type="EMBL" id="JAMTCS010000004">
    <property type="protein sequence ID" value="MCP2264185.1"/>
    <property type="molecule type" value="Genomic_DNA"/>
</dbReference>
<feature type="domain" description="OmpA-like" evidence="6">
    <location>
        <begin position="175"/>
        <end position="290"/>
    </location>
</feature>
<dbReference type="PRINTS" id="PR01021">
    <property type="entry name" value="OMPADOMAIN"/>
</dbReference>
<dbReference type="SUPFAM" id="SSF103088">
    <property type="entry name" value="OmpA-like"/>
    <property type="match status" value="1"/>
</dbReference>
<proteinExistence type="predicted"/>
<comment type="subcellular location">
    <subcellularLocation>
        <location evidence="1">Cell outer membrane</location>
    </subcellularLocation>
</comment>
<feature type="region of interest" description="Disordered" evidence="5">
    <location>
        <begin position="98"/>
        <end position="182"/>
    </location>
</feature>
<dbReference type="GO" id="GO:0009279">
    <property type="term" value="C:cell outer membrane"/>
    <property type="evidence" value="ECO:0007669"/>
    <property type="project" value="UniProtKB-SubCell"/>
</dbReference>
<evidence type="ECO:0000259" key="6">
    <source>
        <dbReference type="PROSITE" id="PS51123"/>
    </source>
</evidence>